<dbReference type="RefSeq" id="WP_387699409.1">
    <property type="nucleotide sequence ID" value="NZ_JBIAMX010000003.1"/>
</dbReference>
<keyword evidence="2" id="KW-1185">Reference proteome</keyword>
<comment type="caution">
    <text evidence="1">The sequence shown here is derived from an EMBL/GenBank/DDBJ whole genome shotgun (WGS) entry which is preliminary data.</text>
</comment>
<accession>A0ABW6PJL1</accession>
<organism evidence="1 2">
    <name type="scientific">Nocardia thailandica</name>
    <dbReference type="NCBI Taxonomy" id="257275"/>
    <lineage>
        <taxon>Bacteria</taxon>
        <taxon>Bacillati</taxon>
        <taxon>Actinomycetota</taxon>
        <taxon>Actinomycetes</taxon>
        <taxon>Mycobacteriales</taxon>
        <taxon>Nocardiaceae</taxon>
        <taxon>Nocardia</taxon>
    </lineage>
</organism>
<evidence type="ECO:0000313" key="2">
    <source>
        <dbReference type="Proteomes" id="UP001601444"/>
    </source>
</evidence>
<reference evidence="1 2" key="1">
    <citation type="submission" date="2024-10" db="EMBL/GenBank/DDBJ databases">
        <title>The Natural Products Discovery Center: Release of the First 8490 Sequenced Strains for Exploring Actinobacteria Biosynthetic Diversity.</title>
        <authorList>
            <person name="Kalkreuter E."/>
            <person name="Kautsar S.A."/>
            <person name="Yang D."/>
            <person name="Bader C.D."/>
            <person name="Teijaro C.N."/>
            <person name="Fluegel L."/>
            <person name="Davis C.M."/>
            <person name="Simpson J.R."/>
            <person name="Lauterbach L."/>
            <person name="Steele A.D."/>
            <person name="Gui C."/>
            <person name="Meng S."/>
            <person name="Li G."/>
            <person name="Viehrig K."/>
            <person name="Ye F."/>
            <person name="Su P."/>
            <person name="Kiefer A.F."/>
            <person name="Nichols A."/>
            <person name="Cepeda A.J."/>
            <person name="Yan W."/>
            <person name="Fan B."/>
            <person name="Jiang Y."/>
            <person name="Adhikari A."/>
            <person name="Zheng C.-J."/>
            <person name="Schuster L."/>
            <person name="Cowan T.M."/>
            <person name="Smanski M.J."/>
            <person name="Chevrette M.G."/>
            <person name="De Carvalho L.P.S."/>
            <person name="Shen B."/>
        </authorList>
    </citation>
    <scope>NUCLEOTIDE SEQUENCE [LARGE SCALE GENOMIC DNA]</scope>
    <source>
        <strain evidence="1 2">NPDC004045</strain>
    </source>
</reference>
<evidence type="ECO:0000313" key="1">
    <source>
        <dbReference type="EMBL" id="MFF0542538.1"/>
    </source>
</evidence>
<dbReference type="EMBL" id="JBIAMX010000003">
    <property type="protein sequence ID" value="MFF0542538.1"/>
    <property type="molecule type" value="Genomic_DNA"/>
</dbReference>
<protein>
    <submittedName>
        <fullName evidence="1">DUF3558 domain-containing protein</fullName>
    </submittedName>
</protein>
<proteinExistence type="predicted"/>
<name>A0ABW6PJL1_9NOCA</name>
<dbReference type="InterPro" id="IPR024520">
    <property type="entry name" value="DUF3558"/>
</dbReference>
<dbReference type="Pfam" id="PF12079">
    <property type="entry name" value="DUF3558"/>
    <property type="match status" value="1"/>
</dbReference>
<dbReference type="Proteomes" id="UP001601444">
    <property type="component" value="Unassembled WGS sequence"/>
</dbReference>
<gene>
    <name evidence="1" type="ORF">ACFYTF_06850</name>
</gene>
<sequence>MRSDAVRRVAVCAAVGAAVLAGCGTTTDGSAGPTTTVRDLDKIEVFNPCRGALSDDALRGAGLDPATLHVTTDPPTGVSAWRVCSWRPLDDRYGSGKRDIAIFSTSHTLDEARAKDSAVVIRDTTINSRPGLISKEKATPDICYASFAAEQGMFEITAAWLSTEGPRGGDLCEMAEKYAVALEPHLPK</sequence>
<dbReference type="PROSITE" id="PS51257">
    <property type="entry name" value="PROKAR_LIPOPROTEIN"/>
    <property type="match status" value="1"/>
</dbReference>